<dbReference type="EMBL" id="MAJZ01000912">
    <property type="protein sequence ID" value="OCH72434.1"/>
    <property type="molecule type" value="Genomic_DNA"/>
</dbReference>
<keyword evidence="3" id="KW-1185">Reference proteome</keyword>
<organism evidence="2 3">
    <name type="scientific">Vibrio genomosp. F10</name>
    <dbReference type="NCBI Taxonomy" id="723171"/>
    <lineage>
        <taxon>Bacteria</taxon>
        <taxon>Pseudomonadati</taxon>
        <taxon>Pseudomonadota</taxon>
        <taxon>Gammaproteobacteria</taxon>
        <taxon>Vibrionales</taxon>
        <taxon>Vibrionaceae</taxon>
        <taxon>Vibrio</taxon>
    </lineage>
</organism>
<proteinExistence type="predicted"/>
<dbReference type="AlphaFoldDB" id="A0A1B9QUZ4"/>
<dbReference type="Proteomes" id="UP000093173">
    <property type="component" value="Unassembled WGS sequence"/>
</dbReference>
<keyword evidence="1" id="KW-0175">Coiled coil</keyword>
<evidence type="ECO:0000256" key="1">
    <source>
        <dbReference type="SAM" id="Coils"/>
    </source>
</evidence>
<feature type="coiled-coil region" evidence="1">
    <location>
        <begin position="13"/>
        <end position="54"/>
    </location>
</feature>
<sequence>MADHNIGQILQAFNSIESQIKEQNKMIKELASKVSSLEAQNKTMAQLIHQLQNSSPQPPLFDHDRNEFQVKVMQSLSAIENKSKKAIELIKANSASTKKRAWP</sequence>
<evidence type="ECO:0000313" key="3">
    <source>
        <dbReference type="Proteomes" id="UP000093173"/>
    </source>
</evidence>
<gene>
    <name evidence="2" type="ORF">A6E14_15690</name>
</gene>
<protein>
    <submittedName>
        <fullName evidence="2">Uncharacterized protein</fullName>
    </submittedName>
</protein>
<name>A0A1B9QUZ4_9VIBR</name>
<reference evidence="3" key="1">
    <citation type="submission" date="2016-06" db="EMBL/GenBank/DDBJ databases">
        <authorList>
            <person name="Hehemann J.-H."/>
            <person name="Arevalo P."/>
            <person name="Datta M.S."/>
            <person name="Polz M.F."/>
        </authorList>
    </citation>
    <scope>NUCLEOTIDE SEQUENCE [LARGE SCALE GENOMIC DNA]</scope>
    <source>
        <strain evidence="3">9CSC122</strain>
    </source>
</reference>
<accession>A0A1B9QUZ4</accession>
<dbReference type="RefSeq" id="WP_017038701.1">
    <property type="nucleotide sequence ID" value="NZ_JBNGCH010000912.1"/>
</dbReference>
<comment type="caution">
    <text evidence="2">The sequence shown here is derived from an EMBL/GenBank/DDBJ whole genome shotgun (WGS) entry which is preliminary data.</text>
</comment>
<evidence type="ECO:0000313" key="2">
    <source>
        <dbReference type="EMBL" id="OCH72434.1"/>
    </source>
</evidence>